<evidence type="ECO:0000256" key="2">
    <source>
        <dbReference type="ARBA" id="ARBA00004690"/>
    </source>
</evidence>
<dbReference type="GO" id="GO:0044211">
    <property type="term" value="P:CTP salvage"/>
    <property type="evidence" value="ECO:0007669"/>
    <property type="project" value="UniProtKB-UniRule"/>
</dbReference>
<dbReference type="InterPro" id="IPR000764">
    <property type="entry name" value="Uridine_kinase-like"/>
</dbReference>
<keyword evidence="7 16" id="KW-0963">Cytoplasm</keyword>
<dbReference type="Proteomes" id="UP000184386">
    <property type="component" value="Unassembled WGS sequence"/>
</dbReference>
<keyword evidence="10 16" id="KW-0418">Kinase</keyword>
<dbReference type="Pfam" id="PF00485">
    <property type="entry name" value="PRK"/>
    <property type="match status" value="1"/>
</dbReference>
<evidence type="ECO:0000256" key="7">
    <source>
        <dbReference type="ARBA" id="ARBA00022490"/>
    </source>
</evidence>
<evidence type="ECO:0000256" key="1">
    <source>
        <dbReference type="ARBA" id="ARBA00004496"/>
    </source>
</evidence>
<evidence type="ECO:0000256" key="16">
    <source>
        <dbReference type="HAMAP-Rule" id="MF_00551"/>
    </source>
</evidence>
<evidence type="ECO:0000256" key="3">
    <source>
        <dbReference type="ARBA" id="ARBA00004784"/>
    </source>
</evidence>
<evidence type="ECO:0000256" key="5">
    <source>
        <dbReference type="ARBA" id="ARBA00012137"/>
    </source>
</evidence>
<dbReference type="InterPro" id="IPR006083">
    <property type="entry name" value="PRK/URK"/>
</dbReference>
<dbReference type="UniPathway" id="UPA00579">
    <property type="reaction ID" value="UER00640"/>
</dbReference>
<dbReference type="EMBL" id="FRAC01000012">
    <property type="protein sequence ID" value="SHK46945.1"/>
    <property type="molecule type" value="Genomic_DNA"/>
</dbReference>
<evidence type="ECO:0000313" key="20">
    <source>
        <dbReference type="Proteomes" id="UP000184386"/>
    </source>
</evidence>
<keyword evidence="9 16" id="KW-0547">Nucleotide-binding</keyword>
<evidence type="ECO:0000256" key="8">
    <source>
        <dbReference type="ARBA" id="ARBA00022679"/>
    </source>
</evidence>
<comment type="catalytic activity">
    <reaction evidence="15 16 17">
        <text>uridine + ATP = UMP + ADP + H(+)</text>
        <dbReference type="Rhea" id="RHEA:16825"/>
        <dbReference type="ChEBI" id="CHEBI:15378"/>
        <dbReference type="ChEBI" id="CHEBI:16704"/>
        <dbReference type="ChEBI" id="CHEBI:30616"/>
        <dbReference type="ChEBI" id="CHEBI:57865"/>
        <dbReference type="ChEBI" id="CHEBI:456216"/>
        <dbReference type="EC" id="2.7.1.48"/>
    </reaction>
</comment>
<evidence type="ECO:0000256" key="11">
    <source>
        <dbReference type="ARBA" id="ARBA00022840"/>
    </source>
</evidence>
<comment type="pathway">
    <text evidence="3 16 17">Pyrimidine metabolism; CTP biosynthesis via salvage pathway; CTP from cytidine: step 1/3.</text>
</comment>
<dbReference type="PRINTS" id="PR00988">
    <property type="entry name" value="URIDINKINASE"/>
</dbReference>
<dbReference type="NCBIfam" id="TIGR00235">
    <property type="entry name" value="udk"/>
    <property type="match status" value="1"/>
</dbReference>
<reference evidence="19 20" key="1">
    <citation type="submission" date="2016-11" db="EMBL/GenBank/DDBJ databases">
        <authorList>
            <person name="Jaros S."/>
            <person name="Januszkiewicz K."/>
            <person name="Wedrychowicz H."/>
        </authorList>
    </citation>
    <scope>NUCLEOTIDE SEQUENCE [LARGE SCALE GENOMIC DNA]</scope>
    <source>
        <strain evidence="19 20">DSM 15929</strain>
    </source>
</reference>
<evidence type="ECO:0000256" key="10">
    <source>
        <dbReference type="ARBA" id="ARBA00022777"/>
    </source>
</evidence>
<evidence type="ECO:0000256" key="6">
    <source>
        <dbReference type="ARBA" id="ARBA00021478"/>
    </source>
</evidence>
<evidence type="ECO:0000256" key="17">
    <source>
        <dbReference type="RuleBase" id="RU003825"/>
    </source>
</evidence>
<feature type="binding site" evidence="16">
    <location>
        <begin position="11"/>
        <end position="18"/>
    </location>
    <ligand>
        <name>ATP</name>
        <dbReference type="ChEBI" id="CHEBI:30616"/>
    </ligand>
</feature>
<dbReference type="GO" id="GO:0043771">
    <property type="term" value="F:cytidine kinase activity"/>
    <property type="evidence" value="ECO:0007669"/>
    <property type="project" value="RHEA"/>
</dbReference>
<keyword evidence="11 16" id="KW-0067">ATP-binding</keyword>
<evidence type="ECO:0000259" key="18">
    <source>
        <dbReference type="Pfam" id="PF00485"/>
    </source>
</evidence>
<name>A0A1M6SQI0_9FIRM</name>
<dbReference type="PANTHER" id="PTHR10285">
    <property type="entry name" value="URIDINE KINASE"/>
    <property type="match status" value="1"/>
</dbReference>
<dbReference type="OrthoDB" id="9777642at2"/>
<dbReference type="AlphaFoldDB" id="A0A1M6SQI0"/>
<protein>
    <recommendedName>
        <fullName evidence="6 16">Uridine kinase</fullName>
        <ecNumber evidence="5 16">2.7.1.48</ecNumber>
    </recommendedName>
    <alternativeName>
        <fullName evidence="12 16">Cytidine monophosphokinase</fullName>
    </alternativeName>
    <alternativeName>
        <fullName evidence="13 16">Uridine monophosphokinase</fullName>
    </alternativeName>
</protein>
<comment type="subcellular location">
    <subcellularLocation>
        <location evidence="1 16 17">Cytoplasm</location>
    </subcellularLocation>
</comment>
<proteinExistence type="inferred from homology"/>
<dbReference type="HAMAP" id="MF_00551">
    <property type="entry name" value="Uridine_kinase"/>
    <property type="match status" value="1"/>
</dbReference>
<evidence type="ECO:0000256" key="13">
    <source>
        <dbReference type="ARBA" id="ARBA00031452"/>
    </source>
</evidence>
<keyword evidence="20" id="KW-1185">Reference proteome</keyword>
<evidence type="ECO:0000256" key="4">
    <source>
        <dbReference type="ARBA" id="ARBA00005408"/>
    </source>
</evidence>
<comment type="catalytic activity">
    <reaction evidence="14 17">
        <text>cytidine + ATP = CMP + ADP + H(+)</text>
        <dbReference type="Rhea" id="RHEA:24674"/>
        <dbReference type="ChEBI" id="CHEBI:15378"/>
        <dbReference type="ChEBI" id="CHEBI:17562"/>
        <dbReference type="ChEBI" id="CHEBI:30616"/>
        <dbReference type="ChEBI" id="CHEBI:60377"/>
        <dbReference type="ChEBI" id="CHEBI:456216"/>
        <dbReference type="EC" id="2.7.1.48"/>
    </reaction>
</comment>
<dbReference type="InterPro" id="IPR027417">
    <property type="entry name" value="P-loop_NTPase"/>
</dbReference>
<evidence type="ECO:0000256" key="12">
    <source>
        <dbReference type="ARBA" id="ARBA00030641"/>
    </source>
</evidence>
<gene>
    <name evidence="16" type="primary">udk</name>
    <name evidence="19" type="ORF">SAMN02745136_02555</name>
</gene>
<evidence type="ECO:0000313" key="19">
    <source>
        <dbReference type="EMBL" id="SHK46945.1"/>
    </source>
</evidence>
<dbReference type="GO" id="GO:0004849">
    <property type="term" value="F:uridine kinase activity"/>
    <property type="evidence" value="ECO:0007669"/>
    <property type="project" value="UniProtKB-UniRule"/>
</dbReference>
<dbReference type="SUPFAM" id="SSF52540">
    <property type="entry name" value="P-loop containing nucleoside triphosphate hydrolases"/>
    <property type="match status" value="1"/>
</dbReference>
<dbReference type="EC" id="2.7.1.48" evidence="5 16"/>
<evidence type="ECO:0000256" key="15">
    <source>
        <dbReference type="ARBA" id="ARBA00048909"/>
    </source>
</evidence>
<organism evidence="19 20">
    <name type="scientific">Anaerocolumna jejuensis DSM 15929</name>
    <dbReference type="NCBI Taxonomy" id="1121322"/>
    <lineage>
        <taxon>Bacteria</taxon>
        <taxon>Bacillati</taxon>
        <taxon>Bacillota</taxon>
        <taxon>Clostridia</taxon>
        <taxon>Lachnospirales</taxon>
        <taxon>Lachnospiraceae</taxon>
        <taxon>Anaerocolumna</taxon>
    </lineage>
</organism>
<dbReference type="NCBIfam" id="NF004018">
    <property type="entry name" value="PRK05480.1"/>
    <property type="match status" value="1"/>
</dbReference>
<comment type="pathway">
    <text evidence="2 16 17">Pyrimidine metabolism; UMP biosynthesis via salvage pathway; UMP from uridine: step 1/1.</text>
</comment>
<dbReference type="GO" id="GO:0044206">
    <property type="term" value="P:UMP salvage"/>
    <property type="evidence" value="ECO:0007669"/>
    <property type="project" value="UniProtKB-UniRule"/>
</dbReference>
<evidence type="ECO:0000256" key="9">
    <source>
        <dbReference type="ARBA" id="ARBA00022741"/>
    </source>
</evidence>
<dbReference type="UniPathway" id="UPA00574">
    <property type="reaction ID" value="UER00637"/>
</dbReference>
<accession>A0A1M6SQI0</accession>
<dbReference type="InterPro" id="IPR026008">
    <property type="entry name" value="Uridine_kinase"/>
</dbReference>
<dbReference type="RefSeq" id="WP_073276471.1">
    <property type="nucleotide sequence ID" value="NZ_FRAC01000012.1"/>
</dbReference>
<feature type="domain" description="Phosphoribulokinase/uridine kinase" evidence="18">
    <location>
        <begin position="6"/>
        <end position="191"/>
    </location>
</feature>
<comment type="similarity">
    <text evidence="4 16 17">Belongs to the uridine kinase family.</text>
</comment>
<evidence type="ECO:0000256" key="14">
    <source>
        <dbReference type="ARBA" id="ARBA00047436"/>
    </source>
</evidence>
<dbReference type="Gene3D" id="3.40.50.300">
    <property type="entry name" value="P-loop containing nucleotide triphosphate hydrolases"/>
    <property type="match status" value="1"/>
</dbReference>
<dbReference type="STRING" id="1121322.SAMN02745136_02555"/>
<dbReference type="CDD" id="cd02023">
    <property type="entry name" value="UMPK"/>
    <property type="match status" value="1"/>
</dbReference>
<sequence>MKDIVVIGVAGGSASGKTTVVNRLQSSCNDRVVLLSHDYYYKPFSELSPEERTKINYDHPDAFDTELLIKDIRKLKQGIAIDRPVYSYIENTRLKETVRVNPAKVIIIDGFMIFENEKLRELMDIKVFVDTDADERLIRRIKRDVNERGRSLDSVINQYTETVKPMHELFVEPYKKYADIIIPRGGLNDIAIDMLVHRIEAIVEEDF</sequence>
<dbReference type="GO" id="GO:0005737">
    <property type="term" value="C:cytoplasm"/>
    <property type="evidence" value="ECO:0007669"/>
    <property type="project" value="UniProtKB-SubCell"/>
</dbReference>
<dbReference type="GO" id="GO:0005524">
    <property type="term" value="F:ATP binding"/>
    <property type="evidence" value="ECO:0007669"/>
    <property type="project" value="UniProtKB-UniRule"/>
</dbReference>
<keyword evidence="8 16" id="KW-0808">Transferase</keyword>